<dbReference type="Proteomes" id="UP001054252">
    <property type="component" value="Unassembled WGS sequence"/>
</dbReference>
<reference evidence="2 3" key="1">
    <citation type="journal article" date="2021" name="Commun. Biol.">
        <title>The genome of Shorea leprosula (Dipterocarpaceae) highlights the ecological relevance of drought in aseasonal tropical rainforests.</title>
        <authorList>
            <person name="Ng K.K.S."/>
            <person name="Kobayashi M.J."/>
            <person name="Fawcett J.A."/>
            <person name="Hatakeyama M."/>
            <person name="Paape T."/>
            <person name="Ng C.H."/>
            <person name="Ang C.C."/>
            <person name="Tnah L.H."/>
            <person name="Lee C.T."/>
            <person name="Nishiyama T."/>
            <person name="Sese J."/>
            <person name="O'Brien M.J."/>
            <person name="Copetti D."/>
            <person name="Mohd Noor M.I."/>
            <person name="Ong R.C."/>
            <person name="Putra M."/>
            <person name="Sireger I.Z."/>
            <person name="Indrioko S."/>
            <person name="Kosugi Y."/>
            <person name="Izuno A."/>
            <person name="Isagi Y."/>
            <person name="Lee S.L."/>
            <person name="Shimizu K.K."/>
        </authorList>
    </citation>
    <scope>NUCLEOTIDE SEQUENCE [LARGE SCALE GENOMIC DNA]</scope>
    <source>
        <strain evidence="2">214</strain>
    </source>
</reference>
<dbReference type="AlphaFoldDB" id="A0AAV5KNB5"/>
<sequence length="235" mass="27306">MWRPLVESFQKKLLAWKSWYLSFGGRVILLNPVLSSLPVFVMSVFLLPKGLISSLDKIRRAFLWGWNDASKKINWVRWEVVSRNRLQGGLGVKDIRKFNLSLLGKWWGRMASGEESLMCRIIKEKYGKERRNWAEWMQKRKNVGSLWWQDLFRIDDLDVSHSGWLMGGFRLVIPQIIFDVCRKGFKCASTWKMDPWLMAIDTTMASSLTLMGGEPLVRAQAIIGINNYGKNKDDC</sequence>
<feature type="transmembrane region" description="Helical" evidence="1">
    <location>
        <begin position="20"/>
        <end position="47"/>
    </location>
</feature>
<keyword evidence="1" id="KW-0472">Membrane</keyword>
<dbReference type="EMBL" id="BPVZ01000071">
    <property type="protein sequence ID" value="GKV26094.1"/>
    <property type="molecule type" value="Genomic_DNA"/>
</dbReference>
<dbReference type="PANTHER" id="PTHR33116">
    <property type="entry name" value="REVERSE TRANSCRIPTASE ZINC-BINDING DOMAIN-CONTAINING PROTEIN-RELATED-RELATED"/>
    <property type="match status" value="1"/>
</dbReference>
<keyword evidence="3" id="KW-1185">Reference proteome</keyword>
<evidence type="ECO:0000313" key="2">
    <source>
        <dbReference type="EMBL" id="GKV26094.1"/>
    </source>
</evidence>
<dbReference type="PANTHER" id="PTHR33116:SF78">
    <property type="entry name" value="OS12G0587133 PROTEIN"/>
    <property type="match status" value="1"/>
</dbReference>
<evidence type="ECO:0000256" key="1">
    <source>
        <dbReference type="SAM" id="Phobius"/>
    </source>
</evidence>
<comment type="caution">
    <text evidence="2">The sequence shown here is derived from an EMBL/GenBank/DDBJ whole genome shotgun (WGS) entry which is preliminary data.</text>
</comment>
<accession>A0AAV5KNB5</accession>
<protein>
    <submittedName>
        <fullName evidence="2">Uncharacterized protein</fullName>
    </submittedName>
</protein>
<evidence type="ECO:0000313" key="3">
    <source>
        <dbReference type="Proteomes" id="UP001054252"/>
    </source>
</evidence>
<organism evidence="2 3">
    <name type="scientific">Rubroshorea leprosula</name>
    <dbReference type="NCBI Taxonomy" id="152421"/>
    <lineage>
        <taxon>Eukaryota</taxon>
        <taxon>Viridiplantae</taxon>
        <taxon>Streptophyta</taxon>
        <taxon>Embryophyta</taxon>
        <taxon>Tracheophyta</taxon>
        <taxon>Spermatophyta</taxon>
        <taxon>Magnoliopsida</taxon>
        <taxon>eudicotyledons</taxon>
        <taxon>Gunneridae</taxon>
        <taxon>Pentapetalae</taxon>
        <taxon>rosids</taxon>
        <taxon>malvids</taxon>
        <taxon>Malvales</taxon>
        <taxon>Dipterocarpaceae</taxon>
        <taxon>Rubroshorea</taxon>
    </lineage>
</organism>
<gene>
    <name evidence="2" type="ORF">SLEP1_g35447</name>
</gene>
<keyword evidence="1" id="KW-0812">Transmembrane</keyword>
<keyword evidence="1" id="KW-1133">Transmembrane helix</keyword>
<name>A0AAV5KNB5_9ROSI</name>
<proteinExistence type="predicted"/>